<evidence type="ECO:0000313" key="2">
    <source>
        <dbReference type="Proteomes" id="UP000789390"/>
    </source>
</evidence>
<dbReference type="InterPro" id="IPR011604">
    <property type="entry name" value="PDDEXK-like_dom_sf"/>
</dbReference>
<dbReference type="EMBL" id="CAKKLH010000276">
    <property type="protein sequence ID" value="CAH0107480.1"/>
    <property type="molecule type" value="Genomic_DNA"/>
</dbReference>
<sequence length="273" mass="31471">MQQYELAELPFLPVCLSNITEYSDRFKSLAETHNVPNLLTELYNPEFEGKPDVVVNEECERIFETISFSKKDQEAVEIATRDQSVVSEWKKKRAGRITGTKRVFNFKFQSQLTSGDIKIEYLYRKQIYQKNKPIAAKLIEKHIQENNIHTNFSLKPVGFVIALSTSYIGALPDRLTQCDCCGRCVMEIKCPSTLEGKDIDERIKTDKSFFLQINPETEEMYLLQLYVTKSRKGIFGVYNGAGEIKHVQIERDEDCIAMMVAKSKLFFFKLSVT</sequence>
<dbReference type="OrthoDB" id="5918941at2759"/>
<organism evidence="1 2">
    <name type="scientific">Daphnia galeata</name>
    <dbReference type="NCBI Taxonomy" id="27404"/>
    <lineage>
        <taxon>Eukaryota</taxon>
        <taxon>Metazoa</taxon>
        <taxon>Ecdysozoa</taxon>
        <taxon>Arthropoda</taxon>
        <taxon>Crustacea</taxon>
        <taxon>Branchiopoda</taxon>
        <taxon>Diplostraca</taxon>
        <taxon>Cladocera</taxon>
        <taxon>Anomopoda</taxon>
        <taxon>Daphniidae</taxon>
        <taxon>Daphnia</taxon>
    </lineage>
</organism>
<protein>
    <recommendedName>
        <fullName evidence="3">YqaJ viral recombinase domain-containing protein</fullName>
    </recommendedName>
</protein>
<keyword evidence="2" id="KW-1185">Reference proteome</keyword>
<proteinExistence type="predicted"/>
<reference evidence="1" key="1">
    <citation type="submission" date="2021-11" db="EMBL/GenBank/DDBJ databases">
        <authorList>
            <person name="Schell T."/>
        </authorList>
    </citation>
    <scope>NUCLEOTIDE SEQUENCE</scope>
    <source>
        <strain evidence="1">M5</strain>
    </source>
</reference>
<dbReference type="Proteomes" id="UP000789390">
    <property type="component" value="Unassembled WGS sequence"/>
</dbReference>
<dbReference type="AlphaFoldDB" id="A0A8J2WHK1"/>
<dbReference type="Gene3D" id="3.90.320.10">
    <property type="match status" value="1"/>
</dbReference>
<evidence type="ECO:0008006" key="3">
    <source>
        <dbReference type="Google" id="ProtNLM"/>
    </source>
</evidence>
<dbReference type="GO" id="GO:0006281">
    <property type="term" value="P:DNA repair"/>
    <property type="evidence" value="ECO:0007669"/>
    <property type="project" value="UniProtKB-ARBA"/>
</dbReference>
<dbReference type="SUPFAM" id="SSF52980">
    <property type="entry name" value="Restriction endonuclease-like"/>
    <property type="match status" value="1"/>
</dbReference>
<dbReference type="PANTHER" id="PTHR47526">
    <property type="entry name" value="ATP-DEPENDENT DNA HELICASE"/>
    <property type="match status" value="1"/>
</dbReference>
<dbReference type="InterPro" id="IPR011335">
    <property type="entry name" value="Restrct_endonuc-II-like"/>
</dbReference>
<dbReference type="PANTHER" id="PTHR47526:SF3">
    <property type="entry name" value="PHD-TYPE DOMAIN-CONTAINING PROTEIN"/>
    <property type="match status" value="1"/>
</dbReference>
<comment type="caution">
    <text evidence="1">The sequence shown here is derived from an EMBL/GenBank/DDBJ whole genome shotgun (WGS) entry which is preliminary data.</text>
</comment>
<gene>
    <name evidence="1" type="ORF">DGAL_LOCUS10781</name>
</gene>
<evidence type="ECO:0000313" key="1">
    <source>
        <dbReference type="EMBL" id="CAH0107480.1"/>
    </source>
</evidence>
<accession>A0A8J2WHK1</accession>
<name>A0A8J2WHK1_9CRUS</name>